<proteinExistence type="inferred from homology"/>
<dbReference type="GO" id="GO:0046982">
    <property type="term" value="F:protein heterodimerization activity"/>
    <property type="evidence" value="ECO:0007669"/>
    <property type="project" value="InterPro"/>
</dbReference>
<keyword evidence="6" id="KW-0539">Nucleus</keyword>
<evidence type="ECO:0000256" key="2">
    <source>
        <dbReference type="ARBA" id="ARBA00022454"/>
    </source>
</evidence>
<dbReference type="InterPro" id="IPR002119">
    <property type="entry name" value="Histone_H2A"/>
</dbReference>
<dbReference type="GO" id="GO:0000786">
    <property type="term" value="C:nucleosome"/>
    <property type="evidence" value="ECO:0007669"/>
    <property type="project" value="UniProtKB-KW"/>
</dbReference>
<name>A0AB34HCG3_ESCRO</name>
<dbReference type="AlphaFoldDB" id="A0AB34HCG3"/>
<protein>
    <recommendedName>
        <fullName evidence="6">Histone H2A</fullName>
    </recommendedName>
</protein>
<dbReference type="CDD" id="cd00074">
    <property type="entry name" value="HFD_H2A"/>
    <property type="match status" value="1"/>
</dbReference>
<keyword evidence="5 6" id="KW-0544">Nucleosome core</keyword>
<evidence type="ECO:0000259" key="8">
    <source>
        <dbReference type="Pfam" id="PF16211"/>
    </source>
</evidence>
<keyword evidence="4 6" id="KW-0238">DNA-binding</keyword>
<dbReference type="SUPFAM" id="SSF47113">
    <property type="entry name" value="Histone-fold"/>
    <property type="match status" value="1"/>
</dbReference>
<comment type="subcellular location">
    <subcellularLocation>
        <location evidence="1">Chromosome</location>
    </subcellularLocation>
    <subcellularLocation>
        <location evidence="6">Nucleus</location>
    </subcellularLocation>
</comment>
<dbReference type="GO" id="GO:0030527">
    <property type="term" value="F:structural constituent of chromatin"/>
    <property type="evidence" value="ECO:0007669"/>
    <property type="project" value="InterPro"/>
</dbReference>
<comment type="similarity">
    <text evidence="6">Belongs to the histone H2A family.</text>
</comment>
<dbReference type="Gene3D" id="1.10.20.10">
    <property type="entry name" value="Histone, subunit A"/>
    <property type="match status" value="1"/>
</dbReference>
<dbReference type="Pfam" id="PF16211">
    <property type="entry name" value="Histone_H2A_C"/>
    <property type="match status" value="1"/>
</dbReference>
<keyword evidence="3" id="KW-0832">Ubl conjugation</keyword>
<evidence type="ECO:0000313" key="9">
    <source>
        <dbReference type="EMBL" id="KAJ8790481.1"/>
    </source>
</evidence>
<organism evidence="9 10">
    <name type="scientific">Eschrichtius robustus</name>
    <name type="common">California gray whale</name>
    <name type="synonym">Eschrichtius gibbosus</name>
    <dbReference type="NCBI Taxonomy" id="9764"/>
    <lineage>
        <taxon>Eukaryota</taxon>
        <taxon>Metazoa</taxon>
        <taxon>Chordata</taxon>
        <taxon>Craniata</taxon>
        <taxon>Vertebrata</taxon>
        <taxon>Euteleostomi</taxon>
        <taxon>Mammalia</taxon>
        <taxon>Eutheria</taxon>
        <taxon>Laurasiatheria</taxon>
        <taxon>Artiodactyla</taxon>
        <taxon>Whippomorpha</taxon>
        <taxon>Cetacea</taxon>
        <taxon>Mysticeti</taxon>
        <taxon>Eschrichtiidae</taxon>
        <taxon>Eschrichtius</taxon>
    </lineage>
</organism>
<reference evidence="9 10" key="1">
    <citation type="submission" date="2022-11" db="EMBL/GenBank/DDBJ databases">
        <title>Whole genome sequence of Eschrichtius robustus ER-17-0199.</title>
        <authorList>
            <person name="Bruniche-Olsen A."/>
            <person name="Black A.N."/>
            <person name="Fields C.J."/>
            <person name="Walden K."/>
            <person name="Dewoody J.A."/>
        </authorList>
    </citation>
    <scope>NUCLEOTIDE SEQUENCE [LARGE SCALE GENOMIC DNA]</scope>
    <source>
        <strain evidence="9">ER-17-0199</strain>
        <tissue evidence="9">Blubber</tissue>
    </source>
</reference>
<dbReference type="InterPro" id="IPR032454">
    <property type="entry name" value="Histone_H2A_C"/>
</dbReference>
<dbReference type="GO" id="GO:0003677">
    <property type="term" value="F:DNA binding"/>
    <property type="evidence" value="ECO:0007669"/>
    <property type="project" value="UniProtKB-KW"/>
</dbReference>
<dbReference type="Proteomes" id="UP001159641">
    <property type="component" value="Unassembled WGS sequence"/>
</dbReference>
<dbReference type="SMART" id="SM00414">
    <property type="entry name" value="H2A"/>
    <property type="match status" value="1"/>
</dbReference>
<keyword evidence="10" id="KW-1185">Reference proteome</keyword>
<comment type="subunit">
    <text evidence="6">The nucleosome is a histone octamer containing two molecules each of H2A, H2B, H3 and H4 assembled in one H3-H4 heterotetramer and two H2A-H2B heterodimers. The octamer wraps approximately 147 bp of DNA.</text>
</comment>
<dbReference type="PANTHER" id="PTHR23430">
    <property type="entry name" value="HISTONE H2A"/>
    <property type="match status" value="1"/>
</dbReference>
<evidence type="ECO:0000256" key="3">
    <source>
        <dbReference type="ARBA" id="ARBA00022843"/>
    </source>
</evidence>
<gene>
    <name evidence="9" type="ORF">J1605_004454</name>
</gene>
<dbReference type="PRINTS" id="PR00620">
    <property type="entry name" value="HISTONEH2A"/>
</dbReference>
<evidence type="ECO:0000256" key="4">
    <source>
        <dbReference type="ARBA" id="ARBA00023125"/>
    </source>
</evidence>
<evidence type="ECO:0000313" key="10">
    <source>
        <dbReference type="Proteomes" id="UP001159641"/>
    </source>
</evidence>
<evidence type="ECO:0000256" key="5">
    <source>
        <dbReference type="ARBA" id="ARBA00023269"/>
    </source>
</evidence>
<feature type="compositionally biased region" description="Basic and acidic residues" evidence="7">
    <location>
        <begin position="79"/>
        <end position="92"/>
    </location>
</feature>
<evidence type="ECO:0000256" key="1">
    <source>
        <dbReference type="ARBA" id="ARBA00004286"/>
    </source>
</evidence>
<keyword evidence="2 6" id="KW-0158">Chromosome</keyword>
<accession>A0AB34HCG3</accession>
<evidence type="ECO:0000256" key="6">
    <source>
        <dbReference type="RuleBase" id="RU003767"/>
    </source>
</evidence>
<comment type="caution">
    <text evidence="9">The sequence shown here is derived from an EMBL/GenBank/DDBJ whole genome shotgun (WGS) entry which is preliminary data.</text>
</comment>
<dbReference type="GO" id="GO:0005634">
    <property type="term" value="C:nucleus"/>
    <property type="evidence" value="ECO:0007669"/>
    <property type="project" value="UniProtKB-SubCell"/>
</dbReference>
<feature type="region of interest" description="Disordered" evidence="7">
    <location>
        <begin position="79"/>
        <end position="98"/>
    </location>
</feature>
<dbReference type="InterPro" id="IPR009072">
    <property type="entry name" value="Histone-fold"/>
</dbReference>
<feature type="domain" description="Histone H2A C-terminal" evidence="8">
    <location>
        <begin position="59"/>
        <end position="76"/>
    </location>
</feature>
<sequence length="98" mass="10588">MLRSGNYAERIGVGSPAYLAAVWESLTVHILESAGNACRDNKGTCISPDHLQLAVRNNEELNNLLGGVAIAQGGVLEQPRRAAAREDKESHHQKVQSK</sequence>
<evidence type="ECO:0000256" key="7">
    <source>
        <dbReference type="SAM" id="MobiDB-lite"/>
    </source>
</evidence>
<dbReference type="EMBL" id="JAIQCJ010001354">
    <property type="protein sequence ID" value="KAJ8790481.1"/>
    <property type="molecule type" value="Genomic_DNA"/>
</dbReference>